<evidence type="ECO:0000256" key="1">
    <source>
        <dbReference type="ARBA" id="ARBA00022737"/>
    </source>
</evidence>
<evidence type="ECO:0000259" key="3">
    <source>
        <dbReference type="Pfam" id="PF24809"/>
    </source>
</evidence>
<dbReference type="Gene3D" id="3.40.50.300">
    <property type="entry name" value="P-loop containing nucleotide triphosphate hydrolases"/>
    <property type="match status" value="1"/>
</dbReference>
<dbReference type="SUPFAM" id="SSF52540">
    <property type="entry name" value="P-loop containing nucleoside triphosphate hydrolases"/>
    <property type="match status" value="1"/>
</dbReference>
<dbReference type="Pfam" id="PF24809">
    <property type="entry name" value="DUF7708"/>
    <property type="match status" value="1"/>
</dbReference>
<feature type="domain" description="Nephrocystin 3-like N-terminal" evidence="4">
    <location>
        <begin position="261"/>
        <end position="423"/>
    </location>
</feature>
<dbReference type="OrthoDB" id="7464126at2759"/>
<evidence type="ECO:0000313" key="6">
    <source>
        <dbReference type="Proteomes" id="UP000664132"/>
    </source>
</evidence>
<sequence length="1129" mass="126629">MSTNVGSTSASAALNGSHDAWGLAKARFLADLEPSERDIFNNATLENLFYTTNNANRDDAEKSRVRKVAARLGPLVSAIESYGKALDTFAQIAPLYLSPIWGSIRVLLILARSYGKFFERVVDTLGRIGDVLPRFRDYERIYSREKHQRLTQALSNAYLDIIVLCTQFRKTIREQKTSSFRRLLKPVSLDQQFDEAVERFRQHKKNVSEEARVCHMIEAAEKRNEELTLFAAERKRRLLSRLSTVGFEYKHQKLKALRYEGTGTWLLRDNKYEQWKASAQSAILCCHGIPGCGKSVLASSIVDSLISSNPTMYYYCDYSDKRTLDPTNLFGTLARQMLEKLECIPEALATAIENAAHDGDRLSDSLCALDLLRRGIGLCKHPVFIAIDGIDELTEQSQKVVCNGLRELVQGDLLPTKLFLTGREDLSSLLAIPSTISFASISVDPLVITSDIRKFVEASTRRRIVEGTLVLQDLTLEMMVVEKLVAGAQGILVLENLPRSLSETYDRLLRRIEGPERRSMILRMFKWIVCARQPLHVDQIREGIAFTLEDKEWSQDKIPTNLSRLIRACGNLVIVDAGTQIVQLAHYTVQQYLLRDEGGSFHFSLKDAHAMAGEFCLAYLSFTCFETQVTRYRSNTNTELAALQTMAANAAFVAPDHPGRRVIQAWNTMRGSRAASSNLNIVNLTTNPKLKADSMSAYCFLEYVVVHWLWHTVDFVSSPRTSRRDQIFKNLVCWKDLLFDFRPWPSFDKSRYRSSSISLFGWALIANHGYLLRMVSMEMEHFMPKQLVIDAWLHIVILGPDDRLVLHNSDVEFLMTLQQEHCSSNSASESPLWLLSQLLLACQRGHLRVLKAVDINDICKVAPHVGTHLPQFLILLTAGTGQLDTIKYLTGCMRQVGDEGLHAIWDTPTSWRNSLQRAFESRQFDTVLYLSSTGYKADGFSRDVETYVRLLASAVSTGDSEAAECLVDPSIMPFMITPEELADVFVLTVQKGFLAVVAGMLQCGVDPNIPDGNHYLPIVQAIRSRNQEMVSLLLCHGCSPGATRFGLPLTIAAAMGDLAICTLLIANGAEVFHGSINDVHAMAMVSLGHSQRETSLIDLQQYLSSLSQDSASSNYHRSQTQLFSSLVPF</sequence>
<evidence type="ECO:0000259" key="4">
    <source>
        <dbReference type="Pfam" id="PF24883"/>
    </source>
</evidence>
<evidence type="ECO:0000313" key="5">
    <source>
        <dbReference type="EMBL" id="KAG4420673.1"/>
    </source>
</evidence>
<dbReference type="Pfam" id="PF22939">
    <property type="entry name" value="WHD_GPIID"/>
    <property type="match status" value="1"/>
</dbReference>
<dbReference type="InterPro" id="IPR056884">
    <property type="entry name" value="NPHP3-like_N"/>
</dbReference>
<dbReference type="Proteomes" id="UP000664132">
    <property type="component" value="Unassembled WGS sequence"/>
</dbReference>
<dbReference type="InterPro" id="IPR002110">
    <property type="entry name" value="Ankyrin_rpt"/>
</dbReference>
<gene>
    <name evidence="5" type="ORF">IFR04_006161</name>
</gene>
<dbReference type="InterPro" id="IPR056125">
    <property type="entry name" value="DUF7708"/>
</dbReference>
<evidence type="ECO:0000259" key="2">
    <source>
        <dbReference type="Pfam" id="PF22939"/>
    </source>
</evidence>
<comment type="caution">
    <text evidence="5">The sequence shown here is derived from an EMBL/GenBank/DDBJ whole genome shotgun (WGS) entry which is preliminary data.</text>
</comment>
<dbReference type="InterPro" id="IPR036770">
    <property type="entry name" value="Ankyrin_rpt-contain_sf"/>
</dbReference>
<dbReference type="Pfam" id="PF24883">
    <property type="entry name" value="NPHP3_N"/>
    <property type="match status" value="1"/>
</dbReference>
<dbReference type="EMBL" id="JAFJYH010000079">
    <property type="protein sequence ID" value="KAG4420673.1"/>
    <property type="molecule type" value="Genomic_DNA"/>
</dbReference>
<name>A0A8H7WAW8_9HELO</name>
<protein>
    <submittedName>
        <fullName evidence="5">Uncharacterized protein</fullName>
    </submittedName>
</protein>
<dbReference type="Pfam" id="PF12796">
    <property type="entry name" value="Ank_2"/>
    <property type="match status" value="1"/>
</dbReference>
<feature type="domain" description="DUF7708" evidence="3">
    <location>
        <begin position="75"/>
        <end position="218"/>
    </location>
</feature>
<keyword evidence="1" id="KW-0677">Repeat</keyword>
<keyword evidence="6" id="KW-1185">Reference proteome</keyword>
<accession>A0A8H7WAW8</accession>
<dbReference type="PANTHER" id="PTHR10039">
    <property type="entry name" value="AMELOGENIN"/>
    <property type="match status" value="1"/>
</dbReference>
<dbReference type="InterPro" id="IPR027417">
    <property type="entry name" value="P-loop_NTPase"/>
</dbReference>
<dbReference type="Gene3D" id="1.25.40.20">
    <property type="entry name" value="Ankyrin repeat-containing domain"/>
    <property type="match status" value="1"/>
</dbReference>
<dbReference type="SUPFAM" id="SSF48403">
    <property type="entry name" value="Ankyrin repeat"/>
    <property type="match status" value="1"/>
</dbReference>
<feature type="domain" description="GPI inositol-deacylase winged helix" evidence="2">
    <location>
        <begin position="521"/>
        <end position="598"/>
    </location>
</feature>
<dbReference type="InterPro" id="IPR054471">
    <property type="entry name" value="GPIID_WHD"/>
</dbReference>
<organism evidence="5 6">
    <name type="scientific">Cadophora malorum</name>
    <dbReference type="NCBI Taxonomy" id="108018"/>
    <lineage>
        <taxon>Eukaryota</taxon>
        <taxon>Fungi</taxon>
        <taxon>Dikarya</taxon>
        <taxon>Ascomycota</taxon>
        <taxon>Pezizomycotina</taxon>
        <taxon>Leotiomycetes</taxon>
        <taxon>Helotiales</taxon>
        <taxon>Ploettnerulaceae</taxon>
        <taxon>Cadophora</taxon>
    </lineage>
</organism>
<dbReference type="PANTHER" id="PTHR10039:SF10">
    <property type="entry name" value="NACHT DOMAIN-CONTAINING PROTEIN"/>
    <property type="match status" value="1"/>
</dbReference>
<reference evidence="5" key="1">
    <citation type="submission" date="2021-02" db="EMBL/GenBank/DDBJ databases">
        <title>Genome sequence Cadophora malorum strain M34.</title>
        <authorList>
            <person name="Stefanovic E."/>
            <person name="Vu D."/>
            <person name="Scully C."/>
            <person name="Dijksterhuis J."/>
            <person name="Roader J."/>
            <person name="Houbraken J."/>
        </authorList>
    </citation>
    <scope>NUCLEOTIDE SEQUENCE</scope>
    <source>
        <strain evidence="5">M34</strain>
    </source>
</reference>
<dbReference type="AlphaFoldDB" id="A0A8H7WAW8"/>
<proteinExistence type="predicted"/>